<evidence type="ECO:0000313" key="1">
    <source>
        <dbReference type="Proteomes" id="UP000515160"/>
    </source>
</evidence>
<keyword evidence="1" id="KW-1185">Reference proteome</keyword>
<sequence length="205" mass="23224">MDIKNMLILSPTTLTFQAPFPFYQKRQLSLLNLSEKIMVYSIEVDNPKLFEVMPVRGVLNTYATIELAILLKPVTGNLPASRLTVKYMEKPVNYLESLPQNWSGAYTTQVDMLLMNYVADEKDLKNMAVDGDGSPDMDDLIKRLQRYKPVCTNCCLKRNNPKGNESKSRLRQLFWPLCLAALSVGVIVAHQCVVAWSDDSANKIF</sequence>
<protein>
    <submittedName>
        <fullName evidence="2">Uncharacterized protein LOC117564611</fullName>
    </submittedName>
</protein>
<dbReference type="AlphaFoldDB" id="A0A6P8W7D1"/>
<dbReference type="RefSeq" id="XP_051858084.1">
    <property type="nucleotide sequence ID" value="XM_052002124.1"/>
</dbReference>
<name>A0A6P8W7D1_DROAB</name>
<dbReference type="PROSITE" id="PS50202">
    <property type="entry name" value="MSP"/>
    <property type="match status" value="1"/>
</dbReference>
<organism evidence="1 2">
    <name type="scientific">Drosophila albomicans</name>
    <name type="common">Fruit fly</name>
    <dbReference type="NCBI Taxonomy" id="7291"/>
    <lineage>
        <taxon>Eukaryota</taxon>
        <taxon>Metazoa</taxon>
        <taxon>Ecdysozoa</taxon>
        <taxon>Arthropoda</taxon>
        <taxon>Hexapoda</taxon>
        <taxon>Insecta</taxon>
        <taxon>Pterygota</taxon>
        <taxon>Neoptera</taxon>
        <taxon>Endopterygota</taxon>
        <taxon>Diptera</taxon>
        <taxon>Brachycera</taxon>
        <taxon>Muscomorpha</taxon>
        <taxon>Ephydroidea</taxon>
        <taxon>Drosophilidae</taxon>
        <taxon>Drosophila</taxon>
    </lineage>
</organism>
<dbReference type="Gene3D" id="2.60.40.10">
    <property type="entry name" value="Immunoglobulins"/>
    <property type="match status" value="1"/>
</dbReference>
<accession>A0A6P8W7D1</accession>
<dbReference type="GeneID" id="117564611"/>
<dbReference type="Pfam" id="PF00635">
    <property type="entry name" value="Motile_Sperm"/>
    <property type="match status" value="1"/>
</dbReference>
<dbReference type="Proteomes" id="UP000515160">
    <property type="component" value="Chromosome 2L"/>
</dbReference>
<gene>
    <name evidence="2" type="primary">LOC117564611</name>
</gene>
<reference evidence="2" key="1">
    <citation type="submission" date="2025-08" db="UniProtKB">
        <authorList>
            <consortium name="RefSeq"/>
        </authorList>
    </citation>
    <scope>IDENTIFICATION</scope>
    <source>
        <strain evidence="2">15112-1751.03</strain>
        <tissue evidence="2">Whole Adult</tissue>
    </source>
</reference>
<dbReference type="OrthoDB" id="7861108at2759"/>
<evidence type="ECO:0000313" key="2">
    <source>
        <dbReference type="RefSeq" id="XP_051858084.1"/>
    </source>
</evidence>
<dbReference type="InterPro" id="IPR013783">
    <property type="entry name" value="Ig-like_fold"/>
</dbReference>
<proteinExistence type="predicted"/>
<dbReference type="InterPro" id="IPR000535">
    <property type="entry name" value="MSP_dom"/>
</dbReference>
<dbReference type="InterPro" id="IPR008962">
    <property type="entry name" value="PapD-like_sf"/>
</dbReference>
<dbReference type="SUPFAM" id="SSF49354">
    <property type="entry name" value="PapD-like"/>
    <property type="match status" value="1"/>
</dbReference>